<dbReference type="InterPro" id="IPR009218">
    <property type="entry name" value="HD_phosphohydro"/>
</dbReference>
<accession>A0A4V2WLK1</accession>
<dbReference type="PANTHER" id="PTHR21174">
    <property type="match status" value="1"/>
</dbReference>
<organism evidence="2 3">
    <name type="scientific">Roseicella aquatilis</name>
    <dbReference type="NCBI Taxonomy" id="2527868"/>
    <lineage>
        <taxon>Bacteria</taxon>
        <taxon>Pseudomonadati</taxon>
        <taxon>Pseudomonadota</taxon>
        <taxon>Alphaproteobacteria</taxon>
        <taxon>Acetobacterales</taxon>
        <taxon>Roseomonadaceae</taxon>
        <taxon>Roseicella</taxon>
    </lineage>
</organism>
<feature type="region of interest" description="Disordered" evidence="1">
    <location>
        <begin position="212"/>
        <end position="232"/>
    </location>
</feature>
<name>A0A4V2WLK1_9PROT</name>
<gene>
    <name evidence="2" type="ORF">EXY23_11535</name>
</gene>
<dbReference type="Proteomes" id="UP000295023">
    <property type="component" value="Unassembled WGS sequence"/>
</dbReference>
<evidence type="ECO:0000313" key="3">
    <source>
        <dbReference type="Proteomes" id="UP000295023"/>
    </source>
</evidence>
<feature type="compositionally biased region" description="Low complexity" evidence="1">
    <location>
        <begin position="213"/>
        <end position="223"/>
    </location>
</feature>
<comment type="caution">
    <text evidence="2">The sequence shown here is derived from an EMBL/GenBank/DDBJ whole genome shotgun (WGS) entry which is preliminary data.</text>
</comment>
<evidence type="ECO:0000313" key="2">
    <source>
        <dbReference type="EMBL" id="TCZ63000.1"/>
    </source>
</evidence>
<dbReference type="OrthoDB" id="9808993at2"/>
<protein>
    <recommendedName>
        <fullName evidence="4">HD domain-containing protein</fullName>
    </recommendedName>
</protein>
<dbReference type="AlphaFoldDB" id="A0A4V2WLK1"/>
<sequence>MIPRGFQALLDAVDLPAPIRADLLRRMTAPWRGYHGLAHLTVLWERHRRYGRTGPMRRPRMARLIAAAILFHDAVLQPGAADNEARSAAFWRATARRLRGFTPAEIAWVAETIQATADHLNTPLPRGERGTARLWLLDLDLSPIGEAATTFDRNGRQLRAEARHLDDAAYTAMQGAFLARIAAAPRIVRHPQLHAAFEARARANIRRELGRSAAARGHAATAAEPPRSPAIA</sequence>
<dbReference type="PIRSF" id="PIRSF035170">
    <property type="entry name" value="HD_phosphohydro"/>
    <property type="match status" value="1"/>
</dbReference>
<reference evidence="2 3" key="1">
    <citation type="submission" date="2019-03" db="EMBL/GenBank/DDBJ databases">
        <title>Paracraurococcus aquatilis NE82 genome sequence.</title>
        <authorList>
            <person name="Zhao Y."/>
            <person name="Du Z."/>
        </authorList>
    </citation>
    <scope>NUCLEOTIDE SEQUENCE [LARGE SCALE GENOMIC DNA]</scope>
    <source>
        <strain evidence="2 3">NE82</strain>
    </source>
</reference>
<keyword evidence="3" id="KW-1185">Reference proteome</keyword>
<evidence type="ECO:0000256" key="1">
    <source>
        <dbReference type="SAM" id="MobiDB-lite"/>
    </source>
</evidence>
<evidence type="ECO:0008006" key="4">
    <source>
        <dbReference type="Google" id="ProtNLM"/>
    </source>
</evidence>
<dbReference type="SUPFAM" id="SSF109604">
    <property type="entry name" value="HD-domain/PDEase-like"/>
    <property type="match status" value="1"/>
</dbReference>
<proteinExistence type="predicted"/>
<dbReference type="RefSeq" id="WP_132288752.1">
    <property type="nucleotide sequence ID" value="NZ_SKBM01000009.1"/>
</dbReference>
<dbReference type="PANTHER" id="PTHR21174:SF0">
    <property type="entry name" value="HD PHOSPHOHYDROLASE FAMILY PROTEIN-RELATED"/>
    <property type="match status" value="1"/>
</dbReference>
<dbReference type="EMBL" id="SKBM01000009">
    <property type="protein sequence ID" value="TCZ63000.1"/>
    <property type="molecule type" value="Genomic_DNA"/>
</dbReference>